<protein>
    <submittedName>
        <fullName evidence="2">Tetratricopeptide (TPR) repeat protein</fullName>
    </submittedName>
</protein>
<proteinExistence type="predicted"/>
<dbReference type="InterPro" id="IPR011990">
    <property type="entry name" value="TPR-like_helical_dom_sf"/>
</dbReference>
<reference evidence="2 3" key="1">
    <citation type="submission" date="2020-08" db="EMBL/GenBank/DDBJ databases">
        <title>Genomic Encyclopedia of Type Strains, Phase IV (KMG-IV): sequencing the most valuable type-strain genomes for metagenomic binning, comparative biology and taxonomic classification.</title>
        <authorList>
            <person name="Goeker M."/>
        </authorList>
    </citation>
    <scope>NUCLEOTIDE SEQUENCE [LARGE SCALE GENOMIC DNA]</scope>
    <source>
        <strain evidence="2 3">DSM 45385</strain>
    </source>
</reference>
<evidence type="ECO:0000313" key="3">
    <source>
        <dbReference type="Proteomes" id="UP000568380"/>
    </source>
</evidence>
<comment type="caution">
    <text evidence="2">The sequence shown here is derived from an EMBL/GenBank/DDBJ whole genome shotgun (WGS) entry which is preliminary data.</text>
</comment>
<organism evidence="2 3">
    <name type="scientific">Nonomuraea endophytica</name>
    <dbReference type="NCBI Taxonomy" id="714136"/>
    <lineage>
        <taxon>Bacteria</taxon>
        <taxon>Bacillati</taxon>
        <taxon>Actinomycetota</taxon>
        <taxon>Actinomycetes</taxon>
        <taxon>Streptosporangiales</taxon>
        <taxon>Streptosporangiaceae</taxon>
        <taxon>Nonomuraea</taxon>
    </lineage>
</organism>
<name>A0A7W8A2U2_9ACTN</name>
<dbReference type="PANTHER" id="PTHR10098:SF108">
    <property type="entry name" value="TETRATRICOPEPTIDE REPEAT PROTEIN 28"/>
    <property type="match status" value="1"/>
</dbReference>
<dbReference type="PANTHER" id="PTHR10098">
    <property type="entry name" value="RAPSYN-RELATED"/>
    <property type="match status" value="1"/>
</dbReference>
<dbReference type="EMBL" id="JACHIN010000003">
    <property type="protein sequence ID" value="MBB5077373.1"/>
    <property type="molecule type" value="Genomic_DNA"/>
</dbReference>
<accession>A0A7W8A2U2</accession>
<dbReference type="Proteomes" id="UP000568380">
    <property type="component" value="Unassembled WGS sequence"/>
</dbReference>
<dbReference type="AlphaFoldDB" id="A0A7W8A2U2"/>
<dbReference type="Gene3D" id="1.25.40.10">
    <property type="entry name" value="Tetratricopeptide repeat domain"/>
    <property type="match status" value="2"/>
</dbReference>
<sequence length="863" mass="90517">MAADLLPLALSRPNEALERARRLLADDPGPYAASLARQAIGIVLREFGDIEQAVRELRAARRLARKSRSAEREADVLATLGVALVFAGRTASGRTALNTAVGLSTGLTHGRILLRRGGVLLVLGRHRAALADLNAAISVLRVAGDLLWEARARTERAFCHLALGALARAAADLGRAEELFVQTGQELESADATANHGVLALRVGDLPAALGHFDAAARRYDRLGAVDANLSLHRCAALLTAGLPEEALAEADEAIERLLGTRGQRSKQAELMLTAADCALAAGRPAAALERAEGAARLFDRQRRRWWRAHARLVMVRAEFAAGSPTGALLRAAGACVRELAALSSPHLPLGHLLAGRIALALGRTGVAREHLTAAARARRGGPAQARTTGWLAHALLAQLDGDARALLHACGRGLAVIDEHRGTLGSSELRAQASAQGAELAALGQRHALLAGRPRTLLTWSERWRAGALAVPPARPPDDPDLQSDLAAIRAVAGRLADAHARGLPTALLQAEQVRLERAARARALRARGDRIACPPFDTGRLLAALDENLLLELVEVDGRLHVLLCGDGRVRRLPAGPVEQAARQLHLARFALSRLAHGRSTLAPTALLGQLESAGTELEQLLLGAAGRVLGDRDVVIVPPGRLHGVPWSLLPSLRGRVVSVAPSATSWLRAHEPEADGDGVVLVRGPGLASKGAEVPKIAAGHADPVVLEDGTATVPRILEAMEGRRLAHIAAHGTFRADSPLFSALRVDDGPLTVYDLERLRRPPRQVVLSSCESGRGAAAGADELLGLVACLVELGTAGVVASVVPVNDAAAVPLMVSLHRELRAGAPLPAALTAARRECAGDPVAVATGWSFQSFGAG</sequence>
<dbReference type="RefSeq" id="WP_184961132.1">
    <property type="nucleotide sequence ID" value="NZ_JACHIN010000003.1"/>
</dbReference>
<evidence type="ECO:0000313" key="2">
    <source>
        <dbReference type="EMBL" id="MBB5077373.1"/>
    </source>
</evidence>
<feature type="domain" description="CHAT" evidence="1">
    <location>
        <begin position="618"/>
        <end position="848"/>
    </location>
</feature>
<gene>
    <name evidence="2" type="ORF">HNR40_002846</name>
</gene>
<dbReference type="Pfam" id="PF12770">
    <property type="entry name" value="CHAT"/>
    <property type="match status" value="1"/>
</dbReference>
<dbReference type="SUPFAM" id="SSF48452">
    <property type="entry name" value="TPR-like"/>
    <property type="match status" value="2"/>
</dbReference>
<keyword evidence="3" id="KW-1185">Reference proteome</keyword>
<dbReference type="InterPro" id="IPR024983">
    <property type="entry name" value="CHAT_dom"/>
</dbReference>
<evidence type="ECO:0000259" key="1">
    <source>
        <dbReference type="Pfam" id="PF12770"/>
    </source>
</evidence>